<gene>
    <name evidence="2" type="ORF">ERUC_LOCUS42512</name>
</gene>
<comment type="caution">
    <text evidence="2">The sequence shown here is derived from an EMBL/GenBank/DDBJ whole genome shotgun (WGS) entry which is preliminary data.</text>
</comment>
<dbReference type="SUPFAM" id="SSF81383">
    <property type="entry name" value="F-box domain"/>
    <property type="match status" value="1"/>
</dbReference>
<dbReference type="CDD" id="cd22160">
    <property type="entry name" value="F-box_AtFBL13-like"/>
    <property type="match status" value="1"/>
</dbReference>
<dbReference type="InterPro" id="IPR053781">
    <property type="entry name" value="F-box_AtFBL13-like"/>
</dbReference>
<evidence type="ECO:0000313" key="3">
    <source>
        <dbReference type="Proteomes" id="UP001642260"/>
    </source>
</evidence>
<dbReference type="InterPro" id="IPR036047">
    <property type="entry name" value="F-box-like_dom_sf"/>
</dbReference>
<evidence type="ECO:0000259" key="1">
    <source>
        <dbReference type="PROSITE" id="PS50181"/>
    </source>
</evidence>
<proteinExistence type="predicted"/>
<dbReference type="PANTHER" id="PTHR31293:SF12">
    <property type="entry name" value="RNI-LIKE SUPERFAMILY PROTEIN"/>
    <property type="match status" value="1"/>
</dbReference>
<dbReference type="InterPro" id="IPR001810">
    <property type="entry name" value="F-box_dom"/>
</dbReference>
<dbReference type="PANTHER" id="PTHR31293">
    <property type="entry name" value="RNI-LIKE SUPERFAMILY PROTEIN"/>
    <property type="match status" value="1"/>
</dbReference>
<dbReference type="PROSITE" id="PS50181">
    <property type="entry name" value="FBOX"/>
    <property type="match status" value="1"/>
</dbReference>
<feature type="domain" description="F-box" evidence="1">
    <location>
        <begin position="7"/>
        <end position="55"/>
    </location>
</feature>
<dbReference type="Pfam" id="PF00646">
    <property type="entry name" value="F-box"/>
    <property type="match status" value="1"/>
</dbReference>
<accession>A0ABC8M2I5</accession>
<name>A0ABC8M2I5_ERUVS</name>
<sequence length="468" mass="54248">MDSSAQPDRLSSLPDVVLIMIISCLPFKDCVKTSTLSKRWKSLYRETRAVAFKESDFVSPSLYGDSRLYARIAFLRYAYKWIASSNDQPIHSFEISMSSPEVYLEKINSLVTFAVRKKVKKLVLDFSHPTWRSFRDVKDLPRMLGFEVPESVYGLNTLESLKLWACKKFEPWRFVNQGIFKNLSLGYMRLPNLESFLRAASKLESFSINRCWDVMKIAGNMRELVIEDCSLFSVQCSFYMPRVEIFKYSGDAFYLQFLNIDRNNVKEVHLDFGVYDEYNQLMGTTFPPGLICQLLNVLPPTRTLVVCQYLLQVFQSFECPFVFPPVKTQHLILKTRLYPKEFNGIRFLLNNCPDLETLTFDMLPPSSIVIDLLDPDFDPQTYWVQNITDNNWRKTLKAVVVRNFIGGPNELNMVKYFILSQCEGEIVLENVELYVSYGLEESQKTVAYAGVEMLQRISKHVQVLVHNS</sequence>
<dbReference type="Gene3D" id="1.20.1280.50">
    <property type="match status" value="1"/>
</dbReference>
<keyword evidence="3" id="KW-1185">Reference proteome</keyword>
<protein>
    <recommendedName>
        <fullName evidence="1">F-box domain-containing protein</fullName>
    </recommendedName>
</protein>
<organism evidence="2 3">
    <name type="scientific">Eruca vesicaria subsp. sativa</name>
    <name type="common">Garden rocket</name>
    <name type="synonym">Eruca sativa</name>
    <dbReference type="NCBI Taxonomy" id="29727"/>
    <lineage>
        <taxon>Eukaryota</taxon>
        <taxon>Viridiplantae</taxon>
        <taxon>Streptophyta</taxon>
        <taxon>Embryophyta</taxon>
        <taxon>Tracheophyta</taxon>
        <taxon>Spermatophyta</taxon>
        <taxon>Magnoliopsida</taxon>
        <taxon>eudicotyledons</taxon>
        <taxon>Gunneridae</taxon>
        <taxon>Pentapetalae</taxon>
        <taxon>rosids</taxon>
        <taxon>malvids</taxon>
        <taxon>Brassicales</taxon>
        <taxon>Brassicaceae</taxon>
        <taxon>Brassiceae</taxon>
        <taxon>Eruca</taxon>
    </lineage>
</organism>
<dbReference type="EMBL" id="CAKOAT010874042">
    <property type="protein sequence ID" value="CAH8390029.1"/>
    <property type="molecule type" value="Genomic_DNA"/>
</dbReference>
<dbReference type="AlphaFoldDB" id="A0ABC8M2I5"/>
<dbReference type="Proteomes" id="UP001642260">
    <property type="component" value="Unassembled WGS sequence"/>
</dbReference>
<dbReference type="InterPro" id="IPR055294">
    <property type="entry name" value="FBL60-like"/>
</dbReference>
<dbReference type="SUPFAM" id="SSF52047">
    <property type="entry name" value="RNI-like"/>
    <property type="match status" value="1"/>
</dbReference>
<reference evidence="2 3" key="1">
    <citation type="submission" date="2022-03" db="EMBL/GenBank/DDBJ databases">
        <authorList>
            <person name="Macdonald S."/>
            <person name="Ahmed S."/>
            <person name="Newling K."/>
        </authorList>
    </citation>
    <scope>NUCLEOTIDE SEQUENCE [LARGE SCALE GENOMIC DNA]</scope>
</reference>
<evidence type="ECO:0000313" key="2">
    <source>
        <dbReference type="EMBL" id="CAH8390029.1"/>
    </source>
</evidence>